<gene>
    <name evidence="2" type="ORF">DNH61_23125</name>
</gene>
<keyword evidence="1" id="KW-0812">Transmembrane</keyword>
<keyword evidence="1" id="KW-0472">Membrane</keyword>
<feature type="transmembrane region" description="Helical" evidence="1">
    <location>
        <begin position="6"/>
        <end position="27"/>
    </location>
</feature>
<comment type="caution">
    <text evidence="2">The sequence shown here is derived from an EMBL/GenBank/DDBJ whole genome shotgun (WGS) entry which is preliminary data.</text>
</comment>
<dbReference type="EMBL" id="QKRB01000057">
    <property type="protein sequence ID" value="PZD93515.1"/>
    <property type="molecule type" value="Genomic_DNA"/>
</dbReference>
<protein>
    <submittedName>
        <fullName evidence="2">DUF2768 domain-containing protein</fullName>
    </submittedName>
</protein>
<dbReference type="AlphaFoldDB" id="A0A2W1LEP6"/>
<dbReference type="RefSeq" id="WP_111149184.1">
    <property type="nucleotide sequence ID" value="NZ_QKRB01000057.1"/>
</dbReference>
<dbReference type="Proteomes" id="UP000249522">
    <property type="component" value="Unassembled WGS sequence"/>
</dbReference>
<keyword evidence="3" id="KW-1185">Reference proteome</keyword>
<keyword evidence="1" id="KW-1133">Transmembrane helix</keyword>
<dbReference type="OrthoDB" id="2476435at2"/>
<organism evidence="2 3">
    <name type="scientific">Paenibacillus sambharensis</name>
    <dbReference type="NCBI Taxonomy" id="1803190"/>
    <lineage>
        <taxon>Bacteria</taxon>
        <taxon>Bacillati</taxon>
        <taxon>Bacillota</taxon>
        <taxon>Bacilli</taxon>
        <taxon>Bacillales</taxon>
        <taxon>Paenibacillaceae</taxon>
        <taxon>Paenibacillus</taxon>
    </lineage>
</organism>
<accession>A0A2W1LEP6</accession>
<name>A0A2W1LEP6_9BACL</name>
<reference evidence="2 3" key="1">
    <citation type="submission" date="2018-06" db="EMBL/GenBank/DDBJ databases">
        <title>Paenibacillus imtechensis sp. nov.</title>
        <authorList>
            <person name="Pinnaka A.K."/>
            <person name="Singh H."/>
            <person name="Kaur M."/>
        </authorList>
    </citation>
    <scope>NUCLEOTIDE SEQUENCE [LARGE SCALE GENOMIC DNA]</scope>
    <source>
        <strain evidence="2 3">SMB1</strain>
    </source>
</reference>
<dbReference type="Pfam" id="PF10966">
    <property type="entry name" value="DUF2768"/>
    <property type="match status" value="1"/>
</dbReference>
<feature type="transmembrane region" description="Helical" evidence="1">
    <location>
        <begin position="34"/>
        <end position="58"/>
    </location>
</feature>
<proteinExistence type="predicted"/>
<sequence length="59" mass="6343">MDAMTKMWVSFIGIGLMALSAVVITLARSRTKGVVRFVLSLVAFGMLIVGCFCGFISII</sequence>
<evidence type="ECO:0000313" key="3">
    <source>
        <dbReference type="Proteomes" id="UP000249522"/>
    </source>
</evidence>
<dbReference type="InterPro" id="IPR020076">
    <property type="entry name" value="DUF2768"/>
</dbReference>
<evidence type="ECO:0000313" key="2">
    <source>
        <dbReference type="EMBL" id="PZD93515.1"/>
    </source>
</evidence>
<evidence type="ECO:0000256" key="1">
    <source>
        <dbReference type="SAM" id="Phobius"/>
    </source>
</evidence>